<dbReference type="OrthoDB" id="441812at2759"/>
<keyword evidence="3" id="KW-1185">Reference proteome</keyword>
<dbReference type="PANTHER" id="PTHR13271:SF34">
    <property type="entry name" value="N-LYSINE METHYLTRANSFERASE SETD6"/>
    <property type="match status" value="1"/>
</dbReference>
<dbReference type="SUPFAM" id="SSF82199">
    <property type="entry name" value="SET domain"/>
    <property type="match status" value="1"/>
</dbReference>
<dbReference type="GO" id="GO:0005634">
    <property type="term" value="C:nucleus"/>
    <property type="evidence" value="ECO:0007669"/>
    <property type="project" value="TreeGrafter"/>
</dbReference>
<feature type="non-terminal residue" evidence="2">
    <location>
        <position position="1"/>
    </location>
</feature>
<feature type="region of interest" description="Disordered" evidence="1">
    <location>
        <begin position="177"/>
        <end position="196"/>
    </location>
</feature>
<evidence type="ECO:0000313" key="3">
    <source>
        <dbReference type="Proteomes" id="UP001140091"/>
    </source>
</evidence>
<dbReference type="Proteomes" id="UP001140091">
    <property type="component" value="Unassembled WGS sequence"/>
</dbReference>
<gene>
    <name evidence="2" type="ORF">H1R20_g5567</name>
</gene>
<accession>A0A9W8JEU5</accession>
<dbReference type="CDD" id="cd10527">
    <property type="entry name" value="SET_LSMT"/>
    <property type="match status" value="1"/>
</dbReference>
<dbReference type="InterPro" id="IPR050600">
    <property type="entry name" value="SETD3_SETD6_MTase"/>
</dbReference>
<dbReference type="AlphaFoldDB" id="A0A9W8JEU5"/>
<dbReference type="PANTHER" id="PTHR13271">
    <property type="entry name" value="UNCHARACTERIZED PUTATIVE METHYLTRANSFERASE"/>
    <property type="match status" value="1"/>
</dbReference>
<evidence type="ECO:0000313" key="2">
    <source>
        <dbReference type="EMBL" id="KAJ2931529.1"/>
    </source>
</evidence>
<sequence length="424" mass="46947">MPTQNRIDILLEWCRDRGIAIDPHLKLLPDSNDDIGVFTGDLEHDIPANETDSRPDLDLEDVGDMEDALQWLGGTEADKILTQNNCLSSEDLQKYFDSVVQPLLCTHVGEGSDHIGFNGFLRAYCLVSSRAFLVDAFHGLAMVPVADAFNHVQENHVHLESEHDVCPECGSVDECPHDGNEEGRQPRTGSKSDALDPDYEMVANTSIPPLSEVYNTYGETLSNAELLCQHGFVLEANDNDTLTWTVDEILDTLECTTEPLRSTILQTWGGYRDDSEFMDGFDDSTRLLSLSSASSKETAFFINADGQVSVQLWVLILTISGLQTKQVASLLDEAESRHALQSLHGLHIALENQVDDLDDDEDTFGYQMLGQLLSSIEGGYIDVLKHAYTLWGGVRRNASRLASGPALRASKVNEDTTESYHQRL</sequence>
<proteinExistence type="predicted"/>
<organism evidence="2 3">
    <name type="scientific">Candolleomyces eurysporus</name>
    <dbReference type="NCBI Taxonomy" id="2828524"/>
    <lineage>
        <taxon>Eukaryota</taxon>
        <taxon>Fungi</taxon>
        <taxon>Dikarya</taxon>
        <taxon>Basidiomycota</taxon>
        <taxon>Agaricomycotina</taxon>
        <taxon>Agaricomycetes</taxon>
        <taxon>Agaricomycetidae</taxon>
        <taxon>Agaricales</taxon>
        <taxon>Agaricineae</taxon>
        <taxon>Psathyrellaceae</taxon>
        <taxon>Candolleomyces</taxon>
    </lineage>
</organism>
<reference evidence="2" key="1">
    <citation type="submission" date="2022-06" db="EMBL/GenBank/DDBJ databases">
        <title>Genome Sequence of Candolleomyces eurysporus.</title>
        <authorList>
            <person name="Buettner E."/>
        </authorList>
    </citation>
    <scope>NUCLEOTIDE SEQUENCE</scope>
    <source>
        <strain evidence="2">VTCC 930004</strain>
    </source>
</reference>
<dbReference type="Gene3D" id="3.90.1410.10">
    <property type="entry name" value="set domain protein methyltransferase, domain 1"/>
    <property type="match status" value="1"/>
</dbReference>
<dbReference type="EMBL" id="JANBPK010000807">
    <property type="protein sequence ID" value="KAJ2931529.1"/>
    <property type="molecule type" value="Genomic_DNA"/>
</dbReference>
<evidence type="ECO:0008006" key="4">
    <source>
        <dbReference type="Google" id="ProtNLM"/>
    </source>
</evidence>
<dbReference type="GO" id="GO:0016279">
    <property type="term" value="F:protein-lysine N-methyltransferase activity"/>
    <property type="evidence" value="ECO:0007669"/>
    <property type="project" value="TreeGrafter"/>
</dbReference>
<protein>
    <recommendedName>
        <fullName evidence="4">SET domain-containing protein</fullName>
    </recommendedName>
</protein>
<comment type="caution">
    <text evidence="2">The sequence shown here is derived from an EMBL/GenBank/DDBJ whole genome shotgun (WGS) entry which is preliminary data.</text>
</comment>
<dbReference type="InterPro" id="IPR046341">
    <property type="entry name" value="SET_dom_sf"/>
</dbReference>
<name>A0A9W8JEU5_9AGAR</name>
<evidence type="ECO:0000256" key="1">
    <source>
        <dbReference type="SAM" id="MobiDB-lite"/>
    </source>
</evidence>